<dbReference type="PROSITE" id="PS51296">
    <property type="entry name" value="RIESKE"/>
    <property type="match status" value="1"/>
</dbReference>
<dbReference type="CDD" id="cd03479">
    <property type="entry name" value="Rieske_RO_Alpha_PhDO_like"/>
    <property type="match status" value="1"/>
</dbReference>
<dbReference type="InterPro" id="IPR045623">
    <property type="entry name" value="LigXa_C"/>
</dbReference>
<feature type="non-terminal residue" evidence="7">
    <location>
        <position position="307"/>
    </location>
</feature>
<accession>A0A382FUK3</accession>
<dbReference type="Gene3D" id="2.102.10.10">
    <property type="entry name" value="Rieske [2Fe-2S] iron-sulphur domain"/>
    <property type="match status" value="1"/>
</dbReference>
<keyword evidence="4" id="KW-0408">Iron</keyword>
<evidence type="ECO:0000256" key="3">
    <source>
        <dbReference type="ARBA" id="ARBA00023002"/>
    </source>
</evidence>
<dbReference type="PANTHER" id="PTHR21266:SF59">
    <property type="entry name" value="BLR4922 PROTEIN"/>
    <property type="match status" value="1"/>
</dbReference>
<name>A0A382FUK3_9ZZZZ</name>
<keyword evidence="1" id="KW-0001">2Fe-2S</keyword>
<dbReference type="AlphaFoldDB" id="A0A382FUK3"/>
<evidence type="ECO:0000256" key="1">
    <source>
        <dbReference type="ARBA" id="ARBA00022714"/>
    </source>
</evidence>
<sequence>MLTREENDLLTQTGPGTPMGDLFRRHWIPACLAEEIPGADSTPARVTLLSENLIAFRDSDGNPGLIDAYCPHRGAPMFFGRNEECGLRCVYHGWKFDVNGMCVDLPNSPEGETYKDKVTIKAYPAFDAGGIIWAYLGPKDKLPPKPNFEWFDMGHDRRYLRKYLLRCNYFQAIEGDYDPSHGFFLHSTLDGNNSNPGNRLRGGNRLNSFLNRKHVQIEDTLYGQQHIAVAGFGEASNVVTVSQFFMPSFTGSGISGPGVYASNLRIPIDDESCYHYRLRWSYEPFTPQQVQEDKYGGYTYPDQIPGS</sequence>
<dbReference type="PROSITE" id="PS00570">
    <property type="entry name" value="RING_HYDROXYL_ALPHA"/>
    <property type="match status" value="1"/>
</dbReference>
<evidence type="ECO:0000259" key="6">
    <source>
        <dbReference type="PROSITE" id="PS51296"/>
    </source>
</evidence>
<protein>
    <recommendedName>
        <fullName evidence="6">Rieske domain-containing protein</fullName>
    </recommendedName>
</protein>
<dbReference type="InterPro" id="IPR017941">
    <property type="entry name" value="Rieske_2Fe-2S"/>
</dbReference>
<dbReference type="InterPro" id="IPR050584">
    <property type="entry name" value="Cholesterol_7-desaturase"/>
</dbReference>
<evidence type="ECO:0000256" key="4">
    <source>
        <dbReference type="ARBA" id="ARBA00023004"/>
    </source>
</evidence>
<dbReference type="InterPro" id="IPR015881">
    <property type="entry name" value="ARHD_Rieske_2Fe_2S"/>
</dbReference>
<dbReference type="EMBL" id="UINC01051563">
    <property type="protein sequence ID" value="SVB65877.1"/>
    <property type="molecule type" value="Genomic_DNA"/>
</dbReference>
<organism evidence="7">
    <name type="scientific">marine metagenome</name>
    <dbReference type="NCBI Taxonomy" id="408172"/>
    <lineage>
        <taxon>unclassified sequences</taxon>
        <taxon>metagenomes</taxon>
        <taxon>ecological metagenomes</taxon>
    </lineage>
</organism>
<dbReference type="Pfam" id="PF19301">
    <property type="entry name" value="LigXa_C"/>
    <property type="match status" value="1"/>
</dbReference>
<dbReference type="SUPFAM" id="SSF55961">
    <property type="entry name" value="Bet v1-like"/>
    <property type="match status" value="1"/>
</dbReference>
<reference evidence="7" key="1">
    <citation type="submission" date="2018-05" db="EMBL/GenBank/DDBJ databases">
        <authorList>
            <person name="Lanie J.A."/>
            <person name="Ng W.-L."/>
            <person name="Kazmierczak K.M."/>
            <person name="Andrzejewski T.M."/>
            <person name="Davidsen T.M."/>
            <person name="Wayne K.J."/>
            <person name="Tettelin H."/>
            <person name="Glass J.I."/>
            <person name="Rusch D."/>
            <person name="Podicherti R."/>
            <person name="Tsui H.-C.T."/>
            <person name="Winkler M.E."/>
        </authorList>
    </citation>
    <scope>NUCLEOTIDE SEQUENCE</scope>
</reference>
<dbReference type="InterPro" id="IPR036922">
    <property type="entry name" value="Rieske_2Fe-2S_sf"/>
</dbReference>
<gene>
    <name evidence="7" type="ORF">METZ01_LOCUS218731</name>
</gene>
<proteinExistence type="predicted"/>
<dbReference type="Pfam" id="PF00355">
    <property type="entry name" value="Rieske"/>
    <property type="match status" value="1"/>
</dbReference>
<dbReference type="SUPFAM" id="SSF50022">
    <property type="entry name" value="ISP domain"/>
    <property type="match status" value="1"/>
</dbReference>
<keyword evidence="5" id="KW-0411">Iron-sulfur</keyword>
<evidence type="ECO:0000313" key="7">
    <source>
        <dbReference type="EMBL" id="SVB65877.1"/>
    </source>
</evidence>
<keyword evidence="2" id="KW-0479">Metal-binding</keyword>
<dbReference type="PANTHER" id="PTHR21266">
    <property type="entry name" value="IRON-SULFUR DOMAIN CONTAINING PROTEIN"/>
    <property type="match status" value="1"/>
</dbReference>
<dbReference type="GO" id="GO:0016491">
    <property type="term" value="F:oxidoreductase activity"/>
    <property type="evidence" value="ECO:0007669"/>
    <property type="project" value="UniProtKB-KW"/>
</dbReference>
<dbReference type="GO" id="GO:0005506">
    <property type="term" value="F:iron ion binding"/>
    <property type="evidence" value="ECO:0007669"/>
    <property type="project" value="InterPro"/>
</dbReference>
<feature type="domain" description="Rieske" evidence="6">
    <location>
        <begin position="27"/>
        <end position="134"/>
    </location>
</feature>
<keyword evidence="3" id="KW-0560">Oxidoreductase</keyword>
<dbReference type="GO" id="GO:0051537">
    <property type="term" value="F:2 iron, 2 sulfur cluster binding"/>
    <property type="evidence" value="ECO:0007669"/>
    <property type="project" value="UniProtKB-KW"/>
</dbReference>
<evidence type="ECO:0000256" key="2">
    <source>
        <dbReference type="ARBA" id="ARBA00022723"/>
    </source>
</evidence>
<evidence type="ECO:0000256" key="5">
    <source>
        <dbReference type="ARBA" id="ARBA00023014"/>
    </source>
</evidence>